<dbReference type="OrthoDB" id="2101473at2759"/>
<dbReference type="InterPro" id="IPR007396">
    <property type="entry name" value="TR_PAI2-type"/>
</dbReference>
<proteinExistence type="predicted"/>
<protein>
    <recommendedName>
        <fullName evidence="3">Transcriptional regulator</fullName>
    </recommendedName>
</protein>
<sequence>MYIPKQYNVDDLEKQVQIIKDYPLGTLFSSRAVSKGFFSSWKGNDSEQPDSDMCASHIPFFFVESSEGKHKLIAHLSAKNQHADQLENVSKCLVTFQSVDSYISPSWYPLKEKTHKFVPTWDFAAVHVYGKPKIIREDKEWFLKMLNLLTDQEEAKRPEGEEFKAKWKVSDAPESFIDGKLKGIIGLEIDITHMESKFKFDQDSSQVNVDGVVSNLENEVGGDRGKEMAKFTRECYPERK</sequence>
<dbReference type="Proteomes" id="UP000187013">
    <property type="component" value="Unassembled WGS sequence"/>
</dbReference>
<dbReference type="SUPFAM" id="SSF50475">
    <property type="entry name" value="FMN-binding split barrel"/>
    <property type="match status" value="1"/>
</dbReference>
<dbReference type="PANTHER" id="PTHR35802">
    <property type="entry name" value="PROTEASE SYNTHASE AND SPORULATION PROTEIN PAI 2"/>
    <property type="match status" value="1"/>
</dbReference>
<organism evidence="1 2">
    <name type="scientific">Zygosaccharomyces rouxii</name>
    <dbReference type="NCBI Taxonomy" id="4956"/>
    <lineage>
        <taxon>Eukaryota</taxon>
        <taxon>Fungi</taxon>
        <taxon>Dikarya</taxon>
        <taxon>Ascomycota</taxon>
        <taxon>Saccharomycotina</taxon>
        <taxon>Saccharomycetes</taxon>
        <taxon>Saccharomycetales</taxon>
        <taxon>Saccharomycetaceae</taxon>
        <taxon>Zygosaccharomyces</taxon>
    </lineage>
</organism>
<dbReference type="Gene3D" id="2.30.110.10">
    <property type="entry name" value="Electron Transport, Fmn-binding Protein, Chain A"/>
    <property type="match status" value="1"/>
</dbReference>
<dbReference type="EMBL" id="BDGX01000038">
    <property type="protein sequence ID" value="GAV54280.1"/>
    <property type="molecule type" value="Genomic_DNA"/>
</dbReference>
<evidence type="ECO:0008006" key="3">
    <source>
        <dbReference type="Google" id="ProtNLM"/>
    </source>
</evidence>
<evidence type="ECO:0000313" key="1">
    <source>
        <dbReference type="EMBL" id="GAV54280.1"/>
    </source>
</evidence>
<dbReference type="PIRSF" id="PIRSF010372">
    <property type="entry name" value="PaiB"/>
    <property type="match status" value="1"/>
</dbReference>
<accession>A0A1Q3AF57</accession>
<comment type="caution">
    <text evidence="1">The sequence shown here is derived from an EMBL/GenBank/DDBJ whole genome shotgun (WGS) entry which is preliminary data.</text>
</comment>
<name>A0A1Q3AF57_ZYGRO</name>
<dbReference type="Pfam" id="PF04299">
    <property type="entry name" value="FMN_bind_2"/>
    <property type="match status" value="1"/>
</dbReference>
<dbReference type="PANTHER" id="PTHR35802:SF1">
    <property type="entry name" value="PROTEASE SYNTHASE AND SPORULATION PROTEIN PAI 2"/>
    <property type="match status" value="1"/>
</dbReference>
<evidence type="ECO:0000313" key="2">
    <source>
        <dbReference type="Proteomes" id="UP000187013"/>
    </source>
</evidence>
<dbReference type="AlphaFoldDB" id="A0A1Q3AF57"/>
<gene>
    <name evidence="1" type="ORF">ZYGR_0AL00120</name>
</gene>
<dbReference type="InterPro" id="IPR012349">
    <property type="entry name" value="Split_barrel_FMN-bd"/>
</dbReference>
<reference evidence="1 2" key="1">
    <citation type="submission" date="2016-08" db="EMBL/GenBank/DDBJ databases">
        <title>Draft genome sequence of allopolyploid Zygosaccharomyces rouxii.</title>
        <authorList>
            <person name="Watanabe J."/>
            <person name="Uehara K."/>
            <person name="Mogi Y."/>
            <person name="Tsukioka Y."/>
        </authorList>
    </citation>
    <scope>NUCLEOTIDE SEQUENCE [LARGE SCALE GENOMIC DNA]</scope>
    <source>
        <strain evidence="1 2">NBRC 110957</strain>
    </source>
</reference>